<dbReference type="AlphaFoldDB" id="A0A840V636"/>
<evidence type="ECO:0000259" key="19">
    <source>
        <dbReference type="PROSITE" id="PS50885"/>
    </source>
</evidence>
<comment type="catalytic activity">
    <reaction evidence="1">
        <text>ATP + protein L-histidine = ADP + protein N-phospho-L-histidine.</text>
        <dbReference type="EC" id="2.7.13.3"/>
    </reaction>
</comment>
<reference evidence="20 21" key="1">
    <citation type="submission" date="2020-08" db="EMBL/GenBank/DDBJ databases">
        <title>Genomic Encyclopedia of Type Strains, Phase IV (KMG-IV): sequencing the most valuable type-strain genomes for metagenomic binning, comparative biology and taxonomic classification.</title>
        <authorList>
            <person name="Goeker M."/>
        </authorList>
    </citation>
    <scope>NUCLEOTIDE SEQUENCE [LARGE SCALE GENOMIC DNA]</scope>
    <source>
        <strain evidence="20 21">DSM 28570</strain>
    </source>
</reference>
<dbReference type="CDD" id="cd06225">
    <property type="entry name" value="HAMP"/>
    <property type="match status" value="1"/>
</dbReference>
<evidence type="ECO:0000259" key="16">
    <source>
        <dbReference type="PROSITE" id="PS50109"/>
    </source>
</evidence>
<dbReference type="InterPro" id="IPR000014">
    <property type="entry name" value="PAS"/>
</dbReference>
<dbReference type="GO" id="GO:0005886">
    <property type="term" value="C:plasma membrane"/>
    <property type="evidence" value="ECO:0007669"/>
    <property type="project" value="UniProtKB-SubCell"/>
</dbReference>
<dbReference type="EC" id="2.7.13.3" evidence="3"/>
<evidence type="ECO:0000256" key="15">
    <source>
        <dbReference type="SAM" id="Phobius"/>
    </source>
</evidence>
<keyword evidence="14" id="KW-0175">Coiled coil</keyword>
<proteinExistence type="predicted"/>
<protein>
    <recommendedName>
        <fullName evidence="3">histidine kinase</fullName>
        <ecNumber evidence="3">2.7.13.3</ecNumber>
    </recommendedName>
</protein>
<dbReference type="InterPro" id="IPR035965">
    <property type="entry name" value="PAS-like_dom_sf"/>
</dbReference>
<dbReference type="PANTHER" id="PTHR24421:SF10">
    <property type="entry name" value="NITRATE_NITRITE SENSOR PROTEIN NARQ"/>
    <property type="match status" value="1"/>
</dbReference>
<dbReference type="Gene3D" id="6.10.340.10">
    <property type="match status" value="1"/>
</dbReference>
<keyword evidence="21" id="KW-1185">Reference proteome</keyword>
<dbReference type="SMART" id="SM00091">
    <property type="entry name" value="PAS"/>
    <property type="match status" value="1"/>
</dbReference>
<evidence type="ECO:0000256" key="12">
    <source>
        <dbReference type="ARBA" id="ARBA00023012"/>
    </source>
</evidence>
<dbReference type="SMART" id="SM00387">
    <property type="entry name" value="HATPase_c"/>
    <property type="match status" value="1"/>
</dbReference>
<dbReference type="InterPro" id="IPR003660">
    <property type="entry name" value="HAMP_dom"/>
</dbReference>
<dbReference type="GO" id="GO:0006355">
    <property type="term" value="P:regulation of DNA-templated transcription"/>
    <property type="evidence" value="ECO:0007669"/>
    <property type="project" value="InterPro"/>
</dbReference>
<dbReference type="RefSeq" id="WP_183352027.1">
    <property type="nucleotide sequence ID" value="NZ_JACHEO010000021.1"/>
</dbReference>
<sequence>MLAGTRIRNKLLYSYALLFTLSLSIAFATIYVIVRDTISTNIESELHNTTTSINNLVGNAATASIKNYLRGIAEKNLQIIDSFHRAQQQGLLSEAAAKEQAAAILLSQTIGTSGYIYTVDGNGIVVVHPQKAVLGSDVSEYSFVRDLQTKKRGYLEYDWKNPDDPAARPKALYMAHFAPWDWIISVSAYREEFKGLVNVDDFKKSVLDLQFGRTGYAFIIDGKGKAIIHPKLEGANILTLAGVSNEALATILKKQNGQIVYPWKNPGETRARDKLCIFTYVKDYDWIVGATSYHDEFFEPLKIIGSLTLATFVITMILILTLTVQIGNSITNPLQRLMNHFENASRGDFSQRMTTAATDEIGQLAGYFNRFMKQLADYSNNLKEQIAVRQEAENSMRESEQRYRSVMESAADPIVIYDMDGKVTYFNHAFESVFGWHLEECLSRRMDHFVPEENWPETFVMINTIKNGGILPATETKRYTKSGDIRSVSISGAAFQDHSGNPAGSVIILRDVTETKRLTNLLMDIGDNIRQTIGQDLHDDLCPHLIGIGGLASALQATISAENGKAAFLAEKIIELIDEATAKARGLARGLCPVHLVSYGLQSALNEIADHTRMTANIRCTFNGDESLTFSNNTLATHLYYIVQEAVNNAVKHAAATTITISLTREEGYIHLRITDNGRGIGERQGGIGIGMQLMKYRVLAIGAFLEITSAKDAGTTIHVVMKTPEDKPDNIKG</sequence>
<keyword evidence="13 15" id="KW-0472">Membrane</keyword>
<gene>
    <name evidence="20" type="ORF">HNQ81_002971</name>
</gene>
<keyword evidence="12" id="KW-0902">Two-component regulatory system</keyword>
<dbReference type="SUPFAM" id="SSF55874">
    <property type="entry name" value="ATPase domain of HSP90 chaperone/DNA topoisomerase II/histidine kinase"/>
    <property type="match status" value="1"/>
</dbReference>
<evidence type="ECO:0000256" key="8">
    <source>
        <dbReference type="ARBA" id="ARBA00022741"/>
    </source>
</evidence>
<feature type="domain" description="PAS" evidence="17">
    <location>
        <begin position="399"/>
        <end position="453"/>
    </location>
</feature>
<dbReference type="Pfam" id="PF02518">
    <property type="entry name" value="HATPase_c"/>
    <property type="match status" value="1"/>
</dbReference>
<dbReference type="InterPro" id="IPR036890">
    <property type="entry name" value="HATPase_C_sf"/>
</dbReference>
<comment type="subcellular location">
    <subcellularLocation>
        <location evidence="2">Cell membrane</location>
        <topology evidence="2">Multi-pass membrane protein</topology>
    </subcellularLocation>
</comment>
<evidence type="ECO:0000256" key="1">
    <source>
        <dbReference type="ARBA" id="ARBA00000085"/>
    </source>
</evidence>
<dbReference type="Pfam" id="PF00672">
    <property type="entry name" value="HAMP"/>
    <property type="match status" value="1"/>
</dbReference>
<keyword evidence="6" id="KW-0808">Transferase</keyword>
<dbReference type="EMBL" id="JACHEO010000021">
    <property type="protein sequence ID" value="MBB5349219.1"/>
    <property type="molecule type" value="Genomic_DNA"/>
</dbReference>
<feature type="coiled-coil region" evidence="14">
    <location>
        <begin position="375"/>
        <end position="409"/>
    </location>
</feature>
<dbReference type="CDD" id="cd12912">
    <property type="entry name" value="PDC2_MCP_like"/>
    <property type="match status" value="2"/>
</dbReference>
<dbReference type="PROSITE" id="PS50113">
    <property type="entry name" value="PAC"/>
    <property type="match status" value="1"/>
</dbReference>
<evidence type="ECO:0000256" key="10">
    <source>
        <dbReference type="ARBA" id="ARBA00022840"/>
    </source>
</evidence>
<dbReference type="Pfam" id="PF07730">
    <property type="entry name" value="HisKA_3"/>
    <property type="match status" value="1"/>
</dbReference>
<evidence type="ECO:0000256" key="14">
    <source>
        <dbReference type="SAM" id="Coils"/>
    </source>
</evidence>
<dbReference type="Pfam" id="PF08269">
    <property type="entry name" value="dCache_2"/>
    <property type="match status" value="1"/>
</dbReference>
<dbReference type="SUPFAM" id="SSF158472">
    <property type="entry name" value="HAMP domain-like"/>
    <property type="match status" value="1"/>
</dbReference>
<dbReference type="Pfam" id="PF00989">
    <property type="entry name" value="PAS"/>
    <property type="match status" value="1"/>
</dbReference>
<dbReference type="PROSITE" id="PS50112">
    <property type="entry name" value="PAS"/>
    <property type="match status" value="1"/>
</dbReference>
<dbReference type="InterPro" id="IPR033480">
    <property type="entry name" value="sCache_2"/>
</dbReference>
<evidence type="ECO:0000256" key="4">
    <source>
        <dbReference type="ARBA" id="ARBA00022475"/>
    </source>
</evidence>
<dbReference type="PANTHER" id="PTHR24421">
    <property type="entry name" value="NITRATE/NITRITE SENSOR PROTEIN NARX-RELATED"/>
    <property type="match status" value="1"/>
</dbReference>
<evidence type="ECO:0000256" key="2">
    <source>
        <dbReference type="ARBA" id="ARBA00004651"/>
    </source>
</evidence>
<dbReference type="Proteomes" id="UP000539642">
    <property type="component" value="Unassembled WGS sequence"/>
</dbReference>
<feature type="transmembrane region" description="Helical" evidence="15">
    <location>
        <begin position="12"/>
        <end position="34"/>
    </location>
</feature>
<keyword evidence="10" id="KW-0067">ATP-binding</keyword>
<evidence type="ECO:0000256" key="9">
    <source>
        <dbReference type="ARBA" id="ARBA00022777"/>
    </source>
</evidence>
<name>A0A840V636_9BACT</name>
<feature type="domain" description="Histidine kinase" evidence="16">
    <location>
        <begin position="536"/>
        <end position="726"/>
    </location>
</feature>
<dbReference type="PROSITE" id="PS50885">
    <property type="entry name" value="HAMP"/>
    <property type="match status" value="1"/>
</dbReference>
<dbReference type="SMART" id="SM00304">
    <property type="entry name" value="HAMP"/>
    <property type="match status" value="1"/>
</dbReference>
<dbReference type="InterPro" id="IPR005467">
    <property type="entry name" value="His_kinase_dom"/>
</dbReference>
<evidence type="ECO:0000256" key="5">
    <source>
        <dbReference type="ARBA" id="ARBA00022553"/>
    </source>
</evidence>
<evidence type="ECO:0000259" key="17">
    <source>
        <dbReference type="PROSITE" id="PS50112"/>
    </source>
</evidence>
<evidence type="ECO:0000256" key="11">
    <source>
        <dbReference type="ARBA" id="ARBA00022989"/>
    </source>
</evidence>
<dbReference type="GO" id="GO:0046983">
    <property type="term" value="F:protein dimerization activity"/>
    <property type="evidence" value="ECO:0007669"/>
    <property type="project" value="InterPro"/>
</dbReference>
<evidence type="ECO:0000259" key="18">
    <source>
        <dbReference type="PROSITE" id="PS50113"/>
    </source>
</evidence>
<evidence type="ECO:0000256" key="3">
    <source>
        <dbReference type="ARBA" id="ARBA00012438"/>
    </source>
</evidence>
<dbReference type="PROSITE" id="PS50109">
    <property type="entry name" value="HIS_KIN"/>
    <property type="match status" value="1"/>
</dbReference>
<dbReference type="InterPro" id="IPR000700">
    <property type="entry name" value="PAS-assoc_C"/>
</dbReference>
<dbReference type="NCBIfam" id="TIGR00229">
    <property type="entry name" value="sensory_box"/>
    <property type="match status" value="1"/>
</dbReference>
<keyword evidence="5" id="KW-0597">Phosphoprotein</keyword>
<dbReference type="Gene3D" id="3.30.565.10">
    <property type="entry name" value="Histidine kinase-like ATPase, C-terminal domain"/>
    <property type="match status" value="1"/>
</dbReference>
<feature type="domain" description="PAC" evidence="18">
    <location>
        <begin position="472"/>
        <end position="524"/>
    </location>
</feature>
<keyword evidence="9" id="KW-0418">Kinase</keyword>
<dbReference type="InterPro" id="IPR004010">
    <property type="entry name" value="Double_Cache_2"/>
</dbReference>
<evidence type="ECO:0000313" key="21">
    <source>
        <dbReference type="Proteomes" id="UP000539642"/>
    </source>
</evidence>
<dbReference type="SUPFAM" id="SSF55785">
    <property type="entry name" value="PYP-like sensor domain (PAS domain)"/>
    <property type="match status" value="1"/>
</dbReference>
<dbReference type="Gene3D" id="3.30.450.20">
    <property type="entry name" value="PAS domain"/>
    <property type="match status" value="3"/>
</dbReference>
<dbReference type="GO" id="GO:0005524">
    <property type="term" value="F:ATP binding"/>
    <property type="evidence" value="ECO:0007669"/>
    <property type="project" value="UniProtKB-KW"/>
</dbReference>
<dbReference type="InterPro" id="IPR011712">
    <property type="entry name" value="Sig_transdc_His_kin_sub3_dim/P"/>
</dbReference>
<dbReference type="InterPro" id="IPR013767">
    <property type="entry name" value="PAS_fold"/>
</dbReference>
<dbReference type="CDD" id="cd16917">
    <property type="entry name" value="HATPase_UhpB-NarQ-NarX-like"/>
    <property type="match status" value="1"/>
</dbReference>
<accession>A0A840V636</accession>
<evidence type="ECO:0000313" key="20">
    <source>
        <dbReference type="EMBL" id="MBB5349219.1"/>
    </source>
</evidence>
<keyword evidence="4" id="KW-1003">Cell membrane</keyword>
<dbReference type="GO" id="GO:0000155">
    <property type="term" value="F:phosphorelay sensor kinase activity"/>
    <property type="evidence" value="ECO:0007669"/>
    <property type="project" value="InterPro"/>
</dbReference>
<feature type="domain" description="HAMP" evidence="19">
    <location>
        <begin position="328"/>
        <end position="380"/>
    </location>
</feature>
<dbReference type="InterPro" id="IPR003594">
    <property type="entry name" value="HATPase_dom"/>
</dbReference>
<dbReference type="InterPro" id="IPR050482">
    <property type="entry name" value="Sensor_HK_TwoCompSys"/>
</dbReference>
<evidence type="ECO:0000256" key="7">
    <source>
        <dbReference type="ARBA" id="ARBA00022692"/>
    </source>
</evidence>
<comment type="caution">
    <text evidence="20">The sequence shown here is derived from an EMBL/GenBank/DDBJ whole genome shotgun (WGS) entry which is preliminary data.</text>
</comment>
<evidence type="ECO:0000256" key="6">
    <source>
        <dbReference type="ARBA" id="ARBA00022679"/>
    </source>
</evidence>
<dbReference type="CDD" id="cd00130">
    <property type="entry name" value="PAS"/>
    <property type="match status" value="1"/>
</dbReference>
<keyword evidence="11 15" id="KW-1133">Transmembrane helix</keyword>
<keyword evidence="7 15" id="KW-0812">Transmembrane</keyword>
<keyword evidence="8" id="KW-0547">Nucleotide-binding</keyword>
<evidence type="ECO:0000256" key="13">
    <source>
        <dbReference type="ARBA" id="ARBA00023136"/>
    </source>
</evidence>
<dbReference type="SMART" id="SM01049">
    <property type="entry name" value="Cache_2"/>
    <property type="match status" value="1"/>
</dbReference>
<organism evidence="20 21">
    <name type="scientific">Desulfoprunum benzoelyticum</name>
    <dbReference type="NCBI Taxonomy" id="1506996"/>
    <lineage>
        <taxon>Bacteria</taxon>
        <taxon>Pseudomonadati</taxon>
        <taxon>Thermodesulfobacteriota</taxon>
        <taxon>Desulfobulbia</taxon>
        <taxon>Desulfobulbales</taxon>
        <taxon>Desulfobulbaceae</taxon>
        <taxon>Desulfoprunum</taxon>
    </lineage>
</organism>